<dbReference type="Proteomes" id="UP001374535">
    <property type="component" value="Chromosome 8"/>
</dbReference>
<evidence type="ECO:0000313" key="2">
    <source>
        <dbReference type="Proteomes" id="UP001374535"/>
    </source>
</evidence>
<proteinExistence type="predicted"/>
<dbReference type="EMBL" id="CP144693">
    <property type="protein sequence ID" value="WVZ00385.1"/>
    <property type="molecule type" value="Genomic_DNA"/>
</dbReference>
<protein>
    <submittedName>
        <fullName evidence="1">Uncharacterized protein</fullName>
    </submittedName>
</protein>
<organism evidence="1 2">
    <name type="scientific">Vigna mungo</name>
    <name type="common">Black gram</name>
    <name type="synonym">Phaseolus mungo</name>
    <dbReference type="NCBI Taxonomy" id="3915"/>
    <lineage>
        <taxon>Eukaryota</taxon>
        <taxon>Viridiplantae</taxon>
        <taxon>Streptophyta</taxon>
        <taxon>Embryophyta</taxon>
        <taxon>Tracheophyta</taxon>
        <taxon>Spermatophyta</taxon>
        <taxon>Magnoliopsida</taxon>
        <taxon>eudicotyledons</taxon>
        <taxon>Gunneridae</taxon>
        <taxon>Pentapetalae</taxon>
        <taxon>rosids</taxon>
        <taxon>fabids</taxon>
        <taxon>Fabales</taxon>
        <taxon>Fabaceae</taxon>
        <taxon>Papilionoideae</taxon>
        <taxon>50 kb inversion clade</taxon>
        <taxon>NPAAA clade</taxon>
        <taxon>indigoferoid/millettioid clade</taxon>
        <taxon>Phaseoleae</taxon>
        <taxon>Vigna</taxon>
    </lineage>
</organism>
<reference evidence="1 2" key="1">
    <citation type="journal article" date="2023" name="Life. Sci Alliance">
        <title>Evolutionary insights into 3D genome organization and epigenetic landscape of Vigna mungo.</title>
        <authorList>
            <person name="Junaid A."/>
            <person name="Singh B."/>
            <person name="Bhatia S."/>
        </authorList>
    </citation>
    <scope>NUCLEOTIDE SEQUENCE [LARGE SCALE GENOMIC DNA]</scope>
    <source>
        <strain evidence="1">Urdbean</strain>
    </source>
</reference>
<dbReference type="AlphaFoldDB" id="A0AAQ3N0L5"/>
<name>A0AAQ3N0L5_VIGMU</name>
<sequence>MLKYLSSKSTLKNKDCVFQAFQLFSESSEAQSVVASIACDQNVWNAMVQNPKLRDFFHAQQTAGFEVERTFDEKVEDLPYSYSVYSLVNLLNILRNVKFTIVEMIAACQFTFRISLSS</sequence>
<gene>
    <name evidence="1" type="ORF">V8G54_026454</name>
</gene>
<accession>A0AAQ3N0L5</accession>
<dbReference type="PANTHER" id="PTHR33625:SF4">
    <property type="entry name" value="OS08G0179900 PROTEIN"/>
    <property type="match status" value="1"/>
</dbReference>
<evidence type="ECO:0000313" key="1">
    <source>
        <dbReference type="EMBL" id="WVZ00385.1"/>
    </source>
</evidence>
<keyword evidence="2" id="KW-1185">Reference proteome</keyword>
<dbReference type="PANTHER" id="PTHR33625">
    <property type="entry name" value="OS08G0179900 PROTEIN"/>
    <property type="match status" value="1"/>
</dbReference>